<feature type="region of interest" description="Disordered" evidence="1">
    <location>
        <begin position="1"/>
        <end position="57"/>
    </location>
</feature>
<dbReference type="Proteomes" id="UP001589575">
    <property type="component" value="Unassembled WGS sequence"/>
</dbReference>
<name>A0ABV5G6I1_9MICC</name>
<gene>
    <name evidence="2" type="ORF">ACFFX0_26565</name>
</gene>
<proteinExistence type="predicted"/>
<sequence length="100" mass="10205">MAHPPPPARVPPGADGPDPAPQRLVRRPGGLSRPGTGPKPGRDSTPGQDSRAPGTTTMWWFPGLCHAGVRPLTIPAVPVRAAGMVSVRRAVRCCGSGTGG</sequence>
<protein>
    <submittedName>
        <fullName evidence="2">Uncharacterized protein</fullName>
    </submittedName>
</protein>
<evidence type="ECO:0000313" key="2">
    <source>
        <dbReference type="EMBL" id="MFB9074560.1"/>
    </source>
</evidence>
<evidence type="ECO:0000256" key="1">
    <source>
        <dbReference type="SAM" id="MobiDB-lite"/>
    </source>
</evidence>
<organism evidence="2 3">
    <name type="scientific">Citricoccus parietis</name>
    <dbReference type="NCBI Taxonomy" id="592307"/>
    <lineage>
        <taxon>Bacteria</taxon>
        <taxon>Bacillati</taxon>
        <taxon>Actinomycetota</taxon>
        <taxon>Actinomycetes</taxon>
        <taxon>Micrococcales</taxon>
        <taxon>Micrococcaceae</taxon>
        <taxon>Citricoccus</taxon>
    </lineage>
</organism>
<accession>A0ABV5G6I1</accession>
<comment type="caution">
    <text evidence="2">The sequence shown here is derived from an EMBL/GenBank/DDBJ whole genome shotgun (WGS) entry which is preliminary data.</text>
</comment>
<feature type="compositionally biased region" description="Polar residues" evidence="1">
    <location>
        <begin position="45"/>
        <end position="57"/>
    </location>
</feature>
<feature type="compositionally biased region" description="Pro residues" evidence="1">
    <location>
        <begin position="1"/>
        <end position="10"/>
    </location>
</feature>
<reference evidence="2 3" key="1">
    <citation type="submission" date="2024-09" db="EMBL/GenBank/DDBJ databases">
        <authorList>
            <person name="Sun Q."/>
            <person name="Mori K."/>
        </authorList>
    </citation>
    <scope>NUCLEOTIDE SEQUENCE [LARGE SCALE GENOMIC DNA]</scope>
    <source>
        <strain evidence="2 3">CCM 7609</strain>
    </source>
</reference>
<dbReference type="EMBL" id="JBHMFI010000002">
    <property type="protein sequence ID" value="MFB9074560.1"/>
    <property type="molecule type" value="Genomic_DNA"/>
</dbReference>
<keyword evidence="3" id="KW-1185">Reference proteome</keyword>
<evidence type="ECO:0000313" key="3">
    <source>
        <dbReference type="Proteomes" id="UP001589575"/>
    </source>
</evidence>